<dbReference type="PANTHER" id="PTHR46130:SF3">
    <property type="entry name" value="CHROMOSOME UNDETERMINED SCAFFOLD_33, WHOLE GENOME SHOTGUN SEQUENCE"/>
    <property type="match status" value="1"/>
</dbReference>
<keyword evidence="2" id="KW-0677">Repeat</keyword>
<dbReference type="InterPro" id="IPR011936">
    <property type="entry name" value="Myxo_disulph_rpt"/>
</dbReference>
<feature type="transmembrane region" description="Helical" evidence="4">
    <location>
        <begin position="809"/>
        <end position="832"/>
    </location>
</feature>
<gene>
    <name evidence="5" type="ORF">ECRASSUSDP1_LOCUS22971</name>
</gene>
<evidence type="ECO:0000313" key="5">
    <source>
        <dbReference type="EMBL" id="CAI2381515.1"/>
    </source>
</evidence>
<dbReference type="GO" id="GO:0004222">
    <property type="term" value="F:metalloendopeptidase activity"/>
    <property type="evidence" value="ECO:0007669"/>
    <property type="project" value="TreeGrafter"/>
</dbReference>
<feature type="transmembrane region" description="Helical" evidence="4">
    <location>
        <begin position="951"/>
        <end position="976"/>
    </location>
</feature>
<proteinExistence type="predicted"/>
<evidence type="ECO:0000256" key="2">
    <source>
        <dbReference type="ARBA" id="ARBA00022737"/>
    </source>
</evidence>
<evidence type="ECO:0000313" key="6">
    <source>
        <dbReference type="Proteomes" id="UP001295684"/>
    </source>
</evidence>
<dbReference type="PANTHER" id="PTHR46130">
    <property type="entry name" value="LAMGL DOMAIN-CONTAINING PROTEIN"/>
    <property type="match status" value="1"/>
</dbReference>
<organism evidence="5 6">
    <name type="scientific">Euplotes crassus</name>
    <dbReference type="NCBI Taxonomy" id="5936"/>
    <lineage>
        <taxon>Eukaryota</taxon>
        <taxon>Sar</taxon>
        <taxon>Alveolata</taxon>
        <taxon>Ciliophora</taxon>
        <taxon>Intramacronucleata</taxon>
        <taxon>Spirotrichea</taxon>
        <taxon>Hypotrichia</taxon>
        <taxon>Euplotida</taxon>
        <taxon>Euplotidae</taxon>
        <taxon>Moneuplotes</taxon>
    </lineage>
</organism>
<evidence type="ECO:0000256" key="1">
    <source>
        <dbReference type="ARBA" id="ARBA00022729"/>
    </source>
</evidence>
<dbReference type="GO" id="GO:0006508">
    <property type="term" value="P:proteolysis"/>
    <property type="evidence" value="ECO:0007669"/>
    <property type="project" value="TreeGrafter"/>
</dbReference>
<evidence type="ECO:0000256" key="3">
    <source>
        <dbReference type="ARBA" id="ARBA00023157"/>
    </source>
</evidence>
<dbReference type="InterPro" id="IPR043543">
    <property type="entry name" value="PAPPA/PAPPA2"/>
</dbReference>
<keyword evidence="4" id="KW-0812">Transmembrane</keyword>
<reference evidence="5" key="1">
    <citation type="submission" date="2023-07" db="EMBL/GenBank/DDBJ databases">
        <authorList>
            <consortium name="AG Swart"/>
            <person name="Singh M."/>
            <person name="Singh A."/>
            <person name="Seah K."/>
            <person name="Emmerich C."/>
        </authorList>
    </citation>
    <scope>NUCLEOTIDE SEQUENCE</scope>
    <source>
        <strain evidence="5">DP1</strain>
    </source>
</reference>
<name>A0AAD2D6G6_EUPCR</name>
<keyword evidence="1" id="KW-0732">Signal</keyword>
<dbReference type="Pfam" id="PF13948">
    <property type="entry name" value="DUF4215"/>
    <property type="match status" value="1"/>
</dbReference>
<keyword evidence="4" id="KW-0472">Membrane</keyword>
<feature type="transmembrane region" description="Helical" evidence="4">
    <location>
        <begin position="920"/>
        <end position="939"/>
    </location>
</feature>
<protein>
    <submittedName>
        <fullName evidence="5">Uncharacterized protein</fullName>
    </submittedName>
</protein>
<accession>A0AAD2D6G6</accession>
<keyword evidence="3" id="KW-1015">Disulfide bond</keyword>
<dbReference type="AlphaFoldDB" id="A0AAD2D6G6"/>
<keyword evidence="4" id="KW-1133">Transmembrane helix</keyword>
<dbReference type="Proteomes" id="UP001295684">
    <property type="component" value="Unassembled WGS sequence"/>
</dbReference>
<comment type="caution">
    <text evidence="5">The sequence shown here is derived from an EMBL/GenBank/DDBJ whole genome shotgun (WGS) entry which is preliminary data.</text>
</comment>
<dbReference type="GO" id="GO:0007166">
    <property type="term" value="P:cell surface receptor signaling pathway"/>
    <property type="evidence" value="ECO:0007669"/>
    <property type="project" value="TreeGrafter"/>
</dbReference>
<feature type="transmembrane region" description="Helical" evidence="4">
    <location>
        <begin position="736"/>
        <end position="753"/>
    </location>
</feature>
<feature type="transmembrane region" description="Helical" evidence="4">
    <location>
        <begin position="891"/>
        <end position="908"/>
    </location>
</feature>
<sequence>MLPFQIMQMTQKPLGQFNVGSVSNPFTGMIDRFAICDDISFCGYPDTLTRNNLIENSAKLYQYYWPLNDEYNSYDEYKVISYEKIQKDTGSADFTFYNADNTRVVYPTNNGWVSLYKDSWMMTEPFPFNNAMQFTIEFEYLKFNHDTVFWMFPWFDESSDSKQYWTNYHHRMRAGSKDTMRDMPGVHGSKWTRVMYSYTYEDNNDIIMLAMGQETLRDQVHNSATTCDFSQHQIDGSGSKALASVSTTENTMTIRFKSLQGIIRNLKYYPWAMNKDTCDNFGEYEEADNSGYDYQQQIYSMYLEKFSSDQKTVSKEDNACLNYFTAQPEICMDLTHKKHEYCSEGFRDVYYHCIDRCGDGTVQMSPRMLECDDGNTDDGDGCSKYCTVEDKHICEIDPTLGNKSYCQLACGSGTLQTDTELCDDGNRGSGDGCESDCTITYKYSCQNFIDQPSYCTPACGNSERNPEYGETCDDGNNMDFDGCSKDCTVETNYICTQVSGKPDVCETEFPRPVPITSTFDQMTNIITVEFDQEMMDQEMKNTSVVIFIESPEIEIDFTFTTKFEGKNFIVTLTLSPPFVGGIGEKITLILQEIEKFRSNETIPMLSAVAFIHTVPAFPVSGSSESSGKGASYTFLFTVGASLGVSMLTGGSAETMWSLANTLQILFFMGLIELEYPSDLANTFKIMAYSNFDNPLTKYITSVVFFGVNFINSPVSTNFGNLGFESTNILVNSFDKIGMICILLFSAIILSCLYKKVKDSNSKTARCIKKVDKSIRYESLTRFAVELILNLSVACWINIWYGSTYSTQDIIAFIVSVFTLFGIFLLTVYGIYYPVYHFDGIKMNPVTHERHCLFFVDFKKQRVKQLLYFGFFMIRRMLFAFVIVCMKEDPKKQLVLCMFMFTWQLYYCVLEKPYVSQTNNVLNVCNECILVLFTCLLYLFTETSDPNSITRIGWACIGVIIVFFLMNWFIIFPALIYSTVKSCKKKKFDKATLDEGGPMTYNVRNPLNKVFQRPDFSVEEFRKRIQQQHSQNKEIQIRKAPPITRKIKPKLLENLPDIGQKLRK</sequence>
<keyword evidence="6" id="KW-1185">Reference proteome</keyword>
<feature type="transmembrane region" description="Helical" evidence="4">
    <location>
        <begin position="865"/>
        <end position="885"/>
    </location>
</feature>
<evidence type="ECO:0000256" key="4">
    <source>
        <dbReference type="SAM" id="Phobius"/>
    </source>
</evidence>
<dbReference type="GO" id="GO:0005615">
    <property type="term" value="C:extracellular space"/>
    <property type="evidence" value="ECO:0007669"/>
    <property type="project" value="TreeGrafter"/>
</dbReference>
<dbReference type="NCBIfam" id="TIGR02232">
    <property type="entry name" value="myxo_disulf_rpt"/>
    <property type="match status" value="3"/>
</dbReference>
<dbReference type="EMBL" id="CAMPGE010023594">
    <property type="protein sequence ID" value="CAI2381515.1"/>
    <property type="molecule type" value="Genomic_DNA"/>
</dbReference>
<feature type="transmembrane region" description="Helical" evidence="4">
    <location>
        <begin position="782"/>
        <end position="803"/>
    </location>
</feature>